<evidence type="ECO:0000259" key="13">
    <source>
        <dbReference type="PROSITE" id="PS50011"/>
    </source>
</evidence>
<dbReference type="Gene3D" id="1.10.510.10">
    <property type="entry name" value="Transferase(Phosphotransferase) domain 1"/>
    <property type="match status" value="1"/>
</dbReference>
<dbReference type="PRINTS" id="PR00109">
    <property type="entry name" value="TYRKINASE"/>
</dbReference>
<feature type="domain" description="Protein kinase" evidence="13">
    <location>
        <begin position="370"/>
        <end position="628"/>
    </location>
</feature>
<dbReference type="InterPro" id="IPR001245">
    <property type="entry name" value="Ser-Thr/Tyr_kinase_cat_dom"/>
</dbReference>
<dbReference type="PROSITE" id="PS00107">
    <property type="entry name" value="PROTEIN_KINASE_ATP"/>
    <property type="match status" value="1"/>
</dbReference>
<keyword evidence="7" id="KW-0418">Kinase</keyword>
<comment type="caution">
    <text evidence="14">The sequence shown here is derived from an EMBL/GenBank/DDBJ whole genome shotgun (WGS) entry which is preliminary data.</text>
</comment>
<evidence type="ECO:0000256" key="5">
    <source>
        <dbReference type="ARBA" id="ARBA00022679"/>
    </source>
</evidence>
<evidence type="ECO:0000313" key="15">
    <source>
        <dbReference type="Proteomes" id="UP001054252"/>
    </source>
</evidence>
<dbReference type="SMART" id="SM00220">
    <property type="entry name" value="S_TKc"/>
    <property type="match status" value="1"/>
</dbReference>
<proteinExistence type="inferred from homology"/>
<accession>A0AAV5I1F9</accession>
<keyword evidence="9" id="KW-0472">Membrane</keyword>
<dbReference type="PROSITE" id="PS00108">
    <property type="entry name" value="PROTEIN_KINASE_ST"/>
    <property type="match status" value="1"/>
</dbReference>
<dbReference type="SUPFAM" id="SSF56112">
    <property type="entry name" value="Protein kinase-like (PK-like)"/>
    <property type="match status" value="1"/>
</dbReference>
<dbReference type="FunFam" id="3.30.200.20:FF:000060">
    <property type="entry name" value="Serine/threonine-protein kinase isoform 1"/>
    <property type="match status" value="1"/>
</dbReference>
<evidence type="ECO:0000256" key="2">
    <source>
        <dbReference type="ARBA" id="ARBA00010507"/>
    </source>
</evidence>
<evidence type="ECO:0000256" key="9">
    <source>
        <dbReference type="ARBA" id="ARBA00023136"/>
    </source>
</evidence>
<evidence type="ECO:0000313" key="14">
    <source>
        <dbReference type="EMBL" id="GKU91559.1"/>
    </source>
</evidence>
<dbReference type="AlphaFoldDB" id="A0AAV5I1F9"/>
<protein>
    <recommendedName>
        <fullName evidence="3">non-specific serine/threonine protein kinase</fullName>
        <ecNumber evidence="3">2.7.11.1</ecNumber>
    </recommendedName>
</protein>
<evidence type="ECO:0000256" key="3">
    <source>
        <dbReference type="ARBA" id="ARBA00012513"/>
    </source>
</evidence>
<dbReference type="GO" id="GO:0005524">
    <property type="term" value="F:ATP binding"/>
    <property type="evidence" value="ECO:0007669"/>
    <property type="project" value="UniProtKB-UniRule"/>
</dbReference>
<dbReference type="GO" id="GO:0016020">
    <property type="term" value="C:membrane"/>
    <property type="evidence" value="ECO:0007669"/>
    <property type="project" value="UniProtKB-SubCell"/>
</dbReference>
<dbReference type="InterPro" id="IPR017441">
    <property type="entry name" value="Protein_kinase_ATP_BS"/>
</dbReference>
<sequence length="641" mass="71661">MGTVGGFGERAVLKSWAQQTEESYQLQHALVLRLSSLSASAVDPNFLTFGSDVDHSNRSFSDSPEAVSYRFWVNGSLSYNDRIPNGFYLIHGMDPYTWTISSDQQDGWIPSFESLKGIHPRDDLPINVVLIDKSRDPGLEELQNWVLSLSNGRSSIENVVNQLAGLVCNRLGGLASTEEGVYRQWMKSTDVLMLKNCQGSAVLPIGSLPVGLCIHRALLFKVLADSINLPCRIAKGCKFCTREDASSCLVRFDCDREYLVDLFEEPGALSQPDSSLNSIPSITISSPLCHPRFKPVKTATNFRTLAKLYFFDSPSYKLAFGDSSSDSARCQHDQTDPKPPKSVYSANLDGSPHLLSFGPPIGQDISWGELVLKEKLGVGSFGTVHRANWHGYEVAVKILEEQNFYTERFREFLREVAIMKSLRHPNIVRFLGAVTQPPKLSIVMEYLSRGSLYKLLQMPNTAFVLNLTCRLNMAYDVASGMNYLHQLRPPIVHRDLKSPNLLVTDNYTVKVCDFGLSRSKANTFLTSKTGCGTPEWMAPEVLRDEPSNEKSDIYSFGVVLWELVTLQQPWKHLTQLQVVATVGFKNKRLEIPSSVNPGIASLIQLCWANEPSGRPSFSYVMESLQQLIRNSTSQELHARTW</sequence>
<evidence type="ECO:0000256" key="8">
    <source>
        <dbReference type="ARBA" id="ARBA00022840"/>
    </source>
</evidence>
<comment type="catalytic activity">
    <reaction evidence="10">
        <text>L-threonyl-[protein] + ATP = O-phospho-L-threonyl-[protein] + ADP + H(+)</text>
        <dbReference type="Rhea" id="RHEA:46608"/>
        <dbReference type="Rhea" id="RHEA-COMP:11060"/>
        <dbReference type="Rhea" id="RHEA-COMP:11605"/>
        <dbReference type="ChEBI" id="CHEBI:15378"/>
        <dbReference type="ChEBI" id="CHEBI:30013"/>
        <dbReference type="ChEBI" id="CHEBI:30616"/>
        <dbReference type="ChEBI" id="CHEBI:61977"/>
        <dbReference type="ChEBI" id="CHEBI:456216"/>
        <dbReference type="EC" id="2.7.11.1"/>
    </reaction>
</comment>
<dbReference type="CDD" id="cd13999">
    <property type="entry name" value="STKc_MAP3K-like"/>
    <property type="match status" value="1"/>
</dbReference>
<comment type="catalytic activity">
    <reaction evidence="11">
        <text>L-seryl-[protein] + ATP = O-phospho-L-seryl-[protein] + ADP + H(+)</text>
        <dbReference type="Rhea" id="RHEA:17989"/>
        <dbReference type="Rhea" id="RHEA-COMP:9863"/>
        <dbReference type="Rhea" id="RHEA-COMP:11604"/>
        <dbReference type="ChEBI" id="CHEBI:15378"/>
        <dbReference type="ChEBI" id="CHEBI:29999"/>
        <dbReference type="ChEBI" id="CHEBI:30616"/>
        <dbReference type="ChEBI" id="CHEBI:83421"/>
        <dbReference type="ChEBI" id="CHEBI:456216"/>
        <dbReference type="EC" id="2.7.11.1"/>
    </reaction>
</comment>
<evidence type="ECO:0000256" key="4">
    <source>
        <dbReference type="ARBA" id="ARBA00022527"/>
    </source>
</evidence>
<feature type="binding site" evidence="12">
    <location>
        <position position="397"/>
    </location>
    <ligand>
        <name>ATP</name>
        <dbReference type="ChEBI" id="CHEBI:30616"/>
    </ligand>
</feature>
<dbReference type="InterPro" id="IPR011009">
    <property type="entry name" value="Kinase-like_dom_sf"/>
</dbReference>
<dbReference type="InterPro" id="IPR051681">
    <property type="entry name" value="Ser/Thr_Kinases-Pseudokinases"/>
</dbReference>
<keyword evidence="5" id="KW-0808">Transferase</keyword>
<evidence type="ECO:0000256" key="7">
    <source>
        <dbReference type="ARBA" id="ARBA00022777"/>
    </source>
</evidence>
<organism evidence="14 15">
    <name type="scientific">Rubroshorea leprosula</name>
    <dbReference type="NCBI Taxonomy" id="152421"/>
    <lineage>
        <taxon>Eukaryota</taxon>
        <taxon>Viridiplantae</taxon>
        <taxon>Streptophyta</taxon>
        <taxon>Embryophyta</taxon>
        <taxon>Tracheophyta</taxon>
        <taxon>Spermatophyta</taxon>
        <taxon>Magnoliopsida</taxon>
        <taxon>eudicotyledons</taxon>
        <taxon>Gunneridae</taxon>
        <taxon>Pentapetalae</taxon>
        <taxon>rosids</taxon>
        <taxon>malvids</taxon>
        <taxon>Malvales</taxon>
        <taxon>Dipterocarpaceae</taxon>
        <taxon>Rubroshorea</taxon>
    </lineage>
</organism>
<dbReference type="Proteomes" id="UP001054252">
    <property type="component" value="Unassembled WGS sequence"/>
</dbReference>
<evidence type="ECO:0000256" key="6">
    <source>
        <dbReference type="ARBA" id="ARBA00022741"/>
    </source>
</evidence>
<dbReference type="PANTHER" id="PTHR44329:SF300">
    <property type="entry name" value="SERINE_THREONINE-PROTEIN KINASE CTR1-LIKE"/>
    <property type="match status" value="1"/>
</dbReference>
<dbReference type="Pfam" id="PF14381">
    <property type="entry name" value="EDR1_CTR1_ARMC3_pept"/>
    <property type="match status" value="1"/>
</dbReference>
<evidence type="ECO:0000256" key="11">
    <source>
        <dbReference type="ARBA" id="ARBA00048679"/>
    </source>
</evidence>
<dbReference type="InterPro" id="IPR000719">
    <property type="entry name" value="Prot_kinase_dom"/>
</dbReference>
<dbReference type="Pfam" id="PF07714">
    <property type="entry name" value="PK_Tyr_Ser-Thr"/>
    <property type="match status" value="1"/>
</dbReference>
<dbReference type="EC" id="2.7.11.1" evidence="3"/>
<name>A0AAV5I1F9_9ROSI</name>
<dbReference type="InterPro" id="IPR055164">
    <property type="entry name" value="EDR1/CTR1/ARMC3-like_pept-like"/>
</dbReference>
<dbReference type="PROSITE" id="PS50011">
    <property type="entry name" value="PROTEIN_KINASE_DOM"/>
    <property type="match status" value="1"/>
</dbReference>
<keyword evidence="8 12" id="KW-0067">ATP-binding</keyword>
<evidence type="ECO:0000256" key="1">
    <source>
        <dbReference type="ARBA" id="ARBA00004370"/>
    </source>
</evidence>
<keyword evidence="6 12" id="KW-0547">Nucleotide-binding</keyword>
<evidence type="ECO:0000256" key="12">
    <source>
        <dbReference type="PROSITE-ProRule" id="PRU10141"/>
    </source>
</evidence>
<gene>
    <name evidence="14" type="ORF">SLEP1_g5419</name>
</gene>
<keyword evidence="4" id="KW-0723">Serine/threonine-protein kinase</keyword>
<comment type="subcellular location">
    <subcellularLocation>
        <location evidence="1">Membrane</location>
    </subcellularLocation>
</comment>
<evidence type="ECO:0000256" key="10">
    <source>
        <dbReference type="ARBA" id="ARBA00047899"/>
    </source>
</evidence>
<dbReference type="InterPro" id="IPR008271">
    <property type="entry name" value="Ser/Thr_kinase_AS"/>
</dbReference>
<dbReference type="GO" id="GO:0004674">
    <property type="term" value="F:protein serine/threonine kinase activity"/>
    <property type="evidence" value="ECO:0007669"/>
    <property type="project" value="UniProtKB-KW"/>
</dbReference>
<comment type="similarity">
    <text evidence="2">Belongs to the protein kinase superfamily. TKL Ser/Thr protein kinase family. RAF subfamily.</text>
</comment>
<reference evidence="14 15" key="1">
    <citation type="journal article" date="2021" name="Commun. Biol.">
        <title>The genome of Shorea leprosula (Dipterocarpaceae) highlights the ecological relevance of drought in aseasonal tropical rainforests.</title>
        <authorList>
            <person name="Ng K.K.S."/>
            <person name="Kobayashi M.J."/>
            <person name="Fawcett J.A."/>
            <person name="Hatakeyama M."/>
            <person name="Paape T."/>
            <person name="Ng C.H."/>
            <person name="Ang C.C."/>
            <person name="Tnah L.H."/>
            <person name="Lee C.T."/>
            <person name="Nishiyama T."/>
            <person name="Sese J."/>
            <person name="O'Brien M.J."/>
            <person name="Copetti D."/>
            <person name="Mohd Noor M.I."/>
            <person name="Ong R.C."/>
            <person name="Putra M."/>
            <person name="Sireger I.Z."/>
            <person name="Indrioko S."/>
            <person name="Kosugi Y."/>
            <person name="Izuno A."/>
            <person name="Isagi Y."/>
            <person name="Lee S.L."/>
            <person name="Shimizu K.K."/>
        </authorList>
    </citation>
    <scope>NUCLEOTIDE SEQUENCE [LARGE SCALE GENOMIC DNA]</scope>
    <source>
        <strain evidence="14">214</strain>
    </source>
</reference>
<dbReference type="FunFam" id="1.10.510.10:FF:000476">
    <property type="entry name" value="PAS domain-containing protein tyrosine kinase family protein"/>
    <property type="match status" value="1"/>
</dbReference>
<dbReference type="Gene3D" id="3.30.200.20">
    <property type="entry name" value="Phosphorylase Kinase, domain 1"/>
    <property type="match status" value="1"/>
</dbReference>
<dbReference type="EMBL" id="BPVZ01000005">
    <property type="protein sequence ID" value="GKU91559.1"/>
    <property type="molecule type" value="Genomic_DNA"/>
</dbReference>
<keyword evidence="15" id="KW-1185">Reference proteome</keyword>
<dbReference type="PANTHER" id="PTHR44329">
    <property type="entry name" value="SERINE/THREONINE-PROTEIN KINASE TNNI3K-RELATED"/>
    <property type="match status" value="1"/>
</dbReference>